<feature type="transmembrane region" description="Helical" evidence="1">
    <location>
        <begin position="5"/>
        <end position="26"/>
    </location>
</feature>
<dbReference type="RefSeq" id="WP_069606551.1">
    <property type="nucleotide sequence ID" value="NZ_CP015217.1"/>
</dbReference>
<protein>
    <submittedName>
        <fullName evidence="2">Uncharacterized protein</fullName>
    </submittedName>
</protein>
<proteinExistence type="predicted"/>
<name>A0A1D7UUN6_9LEPT</name>
<dbReference type="Proteomes" id="UP000094197">
    <property type="component" value="Chromosome 1"/>
</dbReference>
<sequence>MKYFYFVDSIAILLIGFYFNLEAQYIGFPSAAGGATELERAQRPLFYQYSYLCFCTGVALLIISFKTNGSRWRNYLRIGILFLFFVLSAIVYGIELKYVSTLRGGEGG</sequence>
<dbReference type="KEGG" id="laj:A0128_05295"/>
<accession>A0A1D7UUN6</accession>
<dbReference type="AlphaFoldDB" id="A0A1D7UUN6"/>
<feature type="transmembrane region" description="Helical" evidence="1">
    <location>
        <begin position="75"/>
        <end position="94"/>
    </location>
</feature>
<evidence type="ECO:0000256" key="1">
    <source>
        <dbReference type="SAM" id="Phobius"/>
    </source>
</evidence>
<dbReference type="OrthoDB" id="345742at2"/>
<evidence type="ECO:0000313" key="3">
    <source>
        <dbReference type="Proteomes" id="UP000094197"/>
    </source>
</evidence>
<feature type="transmembrane region" description="Helical" evidence="1">
    <location>
        <begin position="46"/>
        <end position="63"/>
    </location>
</feature>
<keyword evidence="1" id="KW-0812">Transmembrane</keyword>
<keyword evidence="1" id="KW-0472">Membrane</keyword>
<dbReference type="EMBL" id="CP015217">
    <property type="protein sequence ID" value="AOP33312.1"/>
    <property type="molecule type" value="Genomic_DNA"/>
</dbReference>
<organism evidence="2 3">
    <name type="scientific">Leptospira tipperaryensis</name>
    <dbReference type="NCBI Taxonomy" id="2564040"/>
    <lineage>
        <taxon>Bacteria</taxon>
        <taxon>Pseudomonadati</taxon>
        <taxon>Spirochaetota</taxon>
        <taxon>Spirochaetia</taxon>
        <taxon>Leptospirales</taxon>
        <taxon>Leptospiraceae</taxon>
        <taxon>Leptospira</taxon>
    </lineage>
</organism>
<reference evidence="2 3" key="1">
    <citation type="submission" date="2016-04" db="EMBL/GenBank/DDBJ databases">
        <title>Complete genome seqeunce of Leptospira alstonii serovar Room22.</title>
        <authorList>
            <person name="Nally J.E."/>
            <person name="Bayles D.O."/>
            <person name="Hurley D."/>
            <person name="Fanning S."/>
            <person name="McMahon B.J."/>
            <person name="Arent Z."/>
        </authorList>
    </citation>
    <scope>NUCLEOTIDE SEQUENCE [LARGE SCALE GENOMIC DNA]</scope>
    <source>
        <strain evidence="2 3">GWTS #1</strain>
    </source>
</reference>
<evidence type="ECO:0000313" key="2">
    <source>
        <dbReference type="EMBL" id="AOP33312.1"/>
    </source>
</evidence>
<keyword evidence="3" id="KW-1185">Reference proteome</keyword>
<keyword evidence="1" id="KW-1133">Transmembrane helix</keyword>
<gene>
    <name evidence="2" type="ORF">A0128_05295</name>
</gene>